<feature type="domain" description="EF-hand" evidence="3">
    <location>
        <begin position="14"/>
        <end position="49"/>
    </location>
</feature>
<keyword evidence="1" id="KW-0677">Repeat</keyword>
<name>A0A8H3ECL5_9LECA</name>
<dbReference type="OrthoDB" id="429467at2759"/>
<dbReference type="InterPro" id="IPR018247">
    <property type="entry name" value="EF_Hand_1_Ca_BS"/>
</dbReference>
<evidence type="ECO:0000313" key="4">
    <source>
        <dbReference type="EMBL" id="CAF9903165.1"/>
    </source>
</evidence>
<accession>A0A8H3ECL5</accession>
<dbReference type="InterPro" id="IPR050403">
    <property type="entry name" value="Myosin_RLC"/>
</dbReference>
<dbReference type="InterPro" id="IPR011992">
    <property type="entry name" value="EF-hand-dom_pair"/>
</dbReference>
<evidence type="ECO:0000259" key="3">
    <source>
        <dbReference type="PROSITE" id="PS50222"/>
    </source>
</evidence>
<dbReference type="Proteomes" id="UP000664521">
    <property type="component" value="Unassembled WGS sequence"/>
</dbReference>
<dbReference type="PANTHER" id="PTHR23049">
    <property type="entry name" value="MYOSIN REGULATORY LIGHT CHAIN 2"/>
    <property type="match status" value="1"/>
</dbReference>
<evidence type="ECO:0000313" key="5">
    <source>
        <dbReference type="Proteomes" id="UP000664521"/>
    </source>
</evidence>
<dbReference type="Pfam" id="PF13833">
    <property type="entry name" value="EF-hand_8"/>
    <property type="match status" value="1"/>
</dbReference>
<dbReference type="SMART" id="SM00054">
    <property type="entry name" value="EFh"/>
    <property type="match status" value="2"/>
</dbReference>
<organism evidence="4 5">
    <name type="scientific">Heterodermia speciosa</name>
    <dbReference type="NCBI Taxonomy" id="116794"/>
    <lineage>
        <taxon>Eukaryota</taxon>
        <taxon>Fungi</taxon>
        <taxon>Dikarya</taxon>
        <taxon>Ascomycota</taxon>
        <taxon>Pezizomycotina</taxon>
        <taxon>Lecanoromycetes</taxon>
        <taxon>OSLEUM clade</taxon>
        <taxon>Lecanoromycetidae</taxon>
        <taxon>Caliciales</taxon>
        <taxon>Physciaceae</taxon>
        <taxon>Heterodermia</taxon>
    </lineage>
</organism>
<dbReference type="Gene3D" id="1.10.238.10">
    <property type="entry name" value="EF-hand"/>
    <property type="match status" value="1"/>
</dbReference>
<comment type="caution">
    <text evidence="4">The sequence shown here is derived from an EMBL/GenBank/DDBJ whole genome shotgun (WGS) entry which is preliminary data.</text>
</comment>
<dbReference type="SUPFAM" id="SSF47473">
    <property type="entry name" value="EF-hand"/>
    <property type="match status" value="1"/>
</dbReference>
<gene>
    <name evidence="4" type="ORF">HETSPECPRED_000138</name>
</gene>
<sequence length="178" mass="19311">MGANADALAKLPGAQVREMREGFQTLDRDSDGQVNREDVVDMLTNLGQEASPSTVSQFFPPGVPQTLSMPSFLHTLSSLLGPLSSQQELVNAFAAFDDDDSGQIDVGELRDALLHTNVEPGERPLSEREVNQVMGGFKGRREFARGVGAGHRGDVFRYQDFIANVMGNESSEKAEQAN</sequence>
<dbReference type="PROSITE" id="PS50222">
    <property type="entry name" value="EF_HAND_2"/>
    <property type="match status" value="2"/>
</dbReference>
<reference evidence="4" key="1">
    <citation type="submission" date="2021-03" db="EMBL/GenBank/DDBJ databases">
        <authorList>
            <person name="Tagirdzhanova G."/>
        </authorList>
    </citation>
    <scope>NUCLEOTIDE SEQUENCE</scope>
</reference>
<dbReference type="GO" id="GO:0005509">
    <property type="term" value="F:calcium ion binding"/>
    <property type="evidence" value="ECO:0007669"/>
    <property type="project" value="InterPro"/>
</dbReference>
<protein>
    <recommendedName>
        <fullName evidence="3">EF-hand domain-containing protein</fullName>
    </recommendedName>
</protein>
<keyword evidence="2" id="KW-0106">Calcium</keyword>
<keyword evidence="5" id="KW-1185">Reference proteome</keyword>
<proteinExistence type="predicted"/>
<dbReference type="EMBL" id="CAJPDS010000001">
    <property type="protein sequence ID" value="CAF9903165.1"/>
    <property type="molecule type" value="Genomic_DNA"/>
</dbReference>
<dbReference type="InterPro" id="IPR002048">
    <property type="entry name" value="EF_hand_dom"/>
</dbReference>
<feature type="domain" description="EF-hand" evidence="3">
    <location>
        <begin position="84"/>
        <end position="119"/>
    </location>
</feature>
<evidence type="ECO:0000256" key="2">
    <source>
        <dbReference type="ARBA" id="ARBA00022837"/>
    </source>
</evidence>
<dbReference type="PROSITE" id="PS00018">
    <property type="entry name" value="EF_HAND_1"/>
    <property type="match status" value="2"/>
</dbReference>
<dbReference type="Pfam" id="PF13405">
    <property type="entry name" value="EF-hand_6"/>
    <property type="match status" value="1"/>
</dbReference>
<evidence type="ECO:0000256" key="1">
    <source>
        <dbReference type="ARBA" id="ARBA00022737"/>
    </source>
</evidence>
<dbReference type="AlphaFoldDB" id="A0A8H3ECL5"/>